<dbReference type="EMBL" id="CP049075">
    <property type="protein sequence ID" value="QLI04923.1"/>
    <property type="molecule type" value="Genomic_DNA"/>
</dbReference>
<feature type="transmembrane region" description="Helical" evidence="5">
    <location>
        <begin position="146"/>
        <end position="175"/>
    </location>
</feature>
<feature type="transmembrane region" description="Helical" evidence="5">
    <location>
        <begin position="181"/>
        <end position="197"/>
    </location>
</feature>
<evidence type="ECO:0000256" key="5">
    <source>
        <dbReference type="SAM" id="Phobius"/>
    </source>
</evidence>
<dbReference type="AlphaFoldDB" id="A0A7H9CFM1"/>
<feature type="transmembrane region" description="Helical" evidence="5">
    <location>
        <begin position="96"/>
        <end position="125"/>
    </location>
</feature>
<dbReference type="Proteomes" id="UP000509414">
    <property type="component" value="Chromosome"/>
</dbReference>
<gene>
    <name evidence="6" type="ORF">CINF_0383</name>
</gene>
<name>A0A7H9CFM1_9BACT</name>
<sequence length="259" mass="29442">MNTLKDFKAIKTSTEAKKDDIKGVLRVLRLSFNDFFTKKMLALSILPFLFSSALFLTLLSYFANNAQSSVSQWLLGFGFVANSAFLSGLVENILNYVFLLSFYVFGIFFALVLSAFFSSVLAGFFTPIISKDINAKYYKKDILKSVGAISLIKIYALVLLKFVLLLLCALCVFFVPVLNLIAFNMAFFYLFYKFMFIDVSSACANEDEFYALISSGSTFWFKLIAFGFYLLCLVPFLGLFLQLYFVSVFSHLIFIRLQK</sequence>
<comment type="subcellular location">
    <subcellularLocation>
        <location evidence="1">Membrane</location>
        <topology evidence="1">Multi-pass membrane protein</topology>
    </subcellularLocation>
</comment>
<evidence type="ECO:0000313" key="7">
    <source>
        <dbReference type="Proteomes" id="UP000509414"/>
    </source>
</evidence>
<proteinExistence type="predicted"/>
<keyword evidence="3 5" id="KW-1133">Transmembrane helix</keyword>
<evidence type="ECO:0000256" key="2">
    <source>
        <dbReference type="ARBA" id="ARBA00022692"/>
    </source>
</evidence>
<dbReference type="InterPro" id="IPR059112">
    <property type="entry name" value="CysZ/EI24"/>
</dbReference>
<evidence type="ECO:0000256" key="4">
    <source>
        <dbReference type="ARBA" id="ARBA00023136"/>
    </source>
</evidence>
<dbReference type="KEGG" id="cinf:CINF_0383"/>
<feature type="transmembrane region" description="Helical" evidence="5">
    <location>
        <begin position="73"/>
        <end position="90"/>
    </location>
</feature>
<reference evidence="6 7" key="1">
    <citation type="submission" date="2020-02" db="EMBL/GenBank/DDBJ databases">
        <title>Complete genome sequence of the novel Campylobacter species Candidatus Campylobacter infans.</title>
        <authorList>
            <person name="Duim B."/>
            <person name="Zomer A."/>
            <person name="van der Graaf L."/>
            <person name="Wagenaar J."/>
        </authorList>
    </citation>
    <scope>NUCLEOTIDE SEQUENCE [LARGE SCALE GENOMIC DNA]</scope>
    <source>
        <strain evidence="6 7">19S00001</strain>
    </source>
</reference>
<keyword evidence="7" id="KW-1185">Reference proteome</keyword>
<evidence type="ECO:0000313" key="6">
    <source>
        <dbReference type="EMBL" id="QLI04923.1"/>
    </source>
</evidence>
<protein>
    <submittedName>
        <fullName evidence="6">EI24 domain-containing membrane protein</fullName>
    </submittedName>
</protein>
<feature type="transmembrane region" description="Helical" evidence="5">
    <location>
        <begin position="40"/>
        <end position="61"/>
    </location>
</feature>
<keyword evidence="4 5" id="KW-0472">Membrane</keyword>
<evidence type="ECO:0000256" key="1">
    <source>
        <dbReference type="ARBA" id="ARBA00004141"/>
    </source>
</evidence>
<accession>A0A7H9CFM1</accession>
<dbReference type="Pfam" id="PF07264">
    <property type="entry name" value="EI24"/>
    <property type="match status" value="1"/>
</dbReference>
<evidence type="ECO:0000256" key="3">
    <source>
        <dbReference type="ARBA" id="ARBA00022989"/>
    </source>
</evidence>
<keyword evidence="2 5" id="KW-0812">Transmembrane</keyword>
<organism evidence="6 7">
    <name type="scientific">Candidatus Campylobacter infans</name>
    <dbReference type="NCBI Taxonomy" id="2561898"/>
    <lineage>
        <taxon>Bacteria</taxon>
        <taxon>Pseudomonadati</taxon>
        <taxon>Campylobacterota</taxon>
        <taxon>Epsilonproteobacteria</taxon>
        <taxon>Campylobacterales</taxon>
        <taxon>Campylobacteraceae</taxon>
        <taxon>Campylobacter</taxon>
    </lineage>
</organism>